<feature type="transmembrane region" description="Helical" evidence="9">
    <location>
        <begin position="85"/>
        <end position="106"/>
    </location>
</feature>
<protein>
    <recommendedName>
        <fullName evidence="12">Aquaporin Z</fullName>
    </recommendedName>
</protein>
<evidence type="ECO:0000256" key="9">
    <source>
        <dbReference type="SAM" id="Phobius"/>
    </source>
</evidence>
<gene>
    <name evidence="10" type="ORF">GCM10009416_18190</name>
</gene>
<dbReference type="InterPro" id="IPR034294">
    <property type="entry name" value="Aquaporin_transptr"/>
</dbReference>
<evidence type="ECO:0000313" key="10">
    <source>
        <dbReference type="EMBL" id="GAA0580184.1"/>
    </source>
</evidence>
<comment type="caution">
    <text evidence="10">The sequence shown here is derived from an EMBL/GenBank/DDBJ whole genome shotgun (WGS) entry which is preliminary data.</text>
</comment>
<dbReference type="PROSITE" id="PS00221">
    <property type="entry name" value="MIP"/>
    <property type="match status" value="1"/>
</dbReference>
<dbReference type="Pfam" id="PF00230">
    <property type="entry name" value="MIP"/>
    <property type="match status" value="1"/>
</dbReference>
<evidence type="ECO:0000313" key="11">
    <source>
        <dbReference type="Proteomes" id="UP001501588"/>
    </source>
</evidence>
<evidence type="ECO:0000256" key="7">
    <source>
        <dbReference type="ARBA" id="ARBA00023136"/>
    </source>
</evidence>
<feature type="transmembrane region" description="Helical" evidence="9">
    <location>
        <begin position="240"/>
        <end position="260"/>
    </location>
</feature>
<name>A0ABP3Q519_9PROT</name>
<keyword evidence="6 9" id="KW-1133">Transmembrane helix</keyword>
<dbReference type="PANTHER" id="PTHR19139:SF199">
    <property type="entry name" value="MIP17260P"/>
    <property type="match status" value="1"/>
</dbReference>
<keyword evidence="5 8" id="KW-0812">Transmembrane</keyword>
<evidence type="ECO:0000256" key="5">
    <source>
        <dbReference type="ARBA" id="ARBA00022692"/>
    </source>
</evidence>
<keyword evidence="7 9" id="KW-0472">Membrane</keyword>
<feature type="transmembrane region" description="Helical" evidence="9">
    <location>
        <begin position="164"/>
        <end position="187"/>
    </location>
</feature>
<reference evidence="11" key="1">
    <citation type="journal article" date="2019" name="Int. J. Syst. Evol. Microbiol.">
        <title>The Global Catalogue of Microorganisms (GCM) 10K type strain sequencing project: providing services to taxonomists for standard genome sequencing and annotation.</title>
        <authorList>
            <consortium name="The Broad Institute Genomics Platform"/>
            <consortium name="The Broad Institute Genome Sequencing Center for Infectious Disease"/>
            <person name="Wu L."/>
            <person name="Ma J."/>
        </authorList>
    </citation>
    <scope>NUCLEOTIDE SEQUENCE [LARGE SCALE GENOMIC DNA]</scope>
    <source>
        <strain evidence="11">JCM 9933</strain>
    </source>
</reference>
<keyword evidence="11" id="KW-1185">Reference proteome</keyword>
<feature type="transmembrane region" description="Helical" evidence="9">
    <location>
        <begin position="112"/>
        <end position="134"/>
    </location>
</feature>
<dbReference type="PANTHER" id="PTHR19139">
    <property type="entry name" value="AQUAPORIN TRANSPORTER"/>
    <property type="match status" value="1"/>
</dbReference>
<dbReference type="SUPFAM" id="SSF81338">
    <property type="entry name" value="Aquaporin-like"/>
    <property type="match status" value="1"/>
</dbReference>
<evidence type="ECO:0000256" key="3">
    <source>
        <dbReference type="ARBA" id="ARBA00022448"/>
    </source>
</evidence>
<dbReference type="Proteomes" id="UP001501588">
    <property type="component" value="Unassembled WGS sequence"/>
</dbReference>
<comment type="subcellular location">
    <subcellularLocation>
        <location evidence="1">Cell membrane</location>
        <topology evidence="1">Multi-pass membrane protein</topology>
    </subcellularLocation>
</comment>
<evidence type="ECO:0000256" key="1">
    <source>
        <dbReference type="ARBA" id="ARBA00004651"/>
    </source>
</evidence>
<sequence>MGSIRFTGMDSGAKERDEGAAAATLRAAALDRLRQAAAGRDAERFERLVWAALDLLDCARSVSGHRNGGPRPIASKEEYSVFRKLTAEFLGTLWLVLGGCGAAVLAAKFPEVGIGLVGVSFAFGLTVLTMAYTIGHISGCHLNPAVTLGLVAAGRFKPSQAPGYVAAQVLGAVAGAAVLFVIASGKAGFDAAAGFATNGYGAASPGGYGFAAALLTEMAMTFFFLLIILGATSERAPKDFAPIAIGLGLTLVHLISIPVTNTSVNPARSTGVALFGPDAAFAQLWLFWVAPIAGAAAAGLVHAWLGAEDSAADREAAVREAMRSAGEALAPATAREPR</sequence>
<comment type="similarity">
    <text evidence="2 8">Belongs to the MIP/aquaporin (TC 1.A.8) family.</text>
</comment>
<dbReference type="InterPro" id="IPR023271">
    <property type="entry name" value="Aquaporin-like"/>
</dbReference>
<proteinExistence type="inferred from homology"/>
<dbReference type="InterPro" id="IPR022357">
    <property type="entry name" value="MIP_CS"/>
</dbReference>
<evidence type="ECO:0000256" key="4">
    <source>
        <dbReference type="ARBA" id="ARBA00022475"/>
    </source>
</evidence>
<dbReference type="Gene3D" id="1.20.1080.10">
    <property type="entry name" value="Glycerol uptake facilitator protein"/>
    <property type="match status" value="1"/>
</dbReference>
<evidence type="ECO:0000256" key="8">
    <source>
        <dbReference type="RuleBase" id="RU000477"/>
    </source>
</evidence>
<organism evidence="10 11">
    <name type="scientific">Craurococcus roseus</name>
    <dbReference type="NCBI Taxonomy" id="77585"/>
    <lineage>
        <taxon>Bacteria</taxon>
        <taxon>Pseudomonadati</taxon>
        <taxon>Pseudomonadota</taxon>
        <taxon>Alphaproteobacteria</taxon>
        <taxon>Acetobacterales</taxon>
        <taxon>Acetobacteraceae</taxon>
        <taxon>Craurococcus</taxon>
    </lineage>
</organism>
<accession>A0ABP3Q519</accession>
<dbReference type="CDD" id="cd00333">
    <property type="entry name" value="MIP"/>
    <property type="match status" value="1"/>
</dbReference>
<dbReference type="NCBIfam" id="NF003838">
    <property type="entry name" value="PRK05420.1"/>
    <property type="match status" value="1"/>
</dbReference>
<dbReference type="InterPro" id="IPR000425">
    <property type="entry name" value="MIP"/>
</dbReference>
<dbReference type="RefSeq" id="WP_343894924.1">
    <property type="nucleotide sequence ID" value="NZ_BAAAFZ010000021.1"/>
</dbReference>
<evidence type="ECO:0000256" key="2">
    <source>
        <dbReference type="ARBA" id="ARBA00006175"/>
    </source>
</evidence>
<dbReference type="PRINTS" id="PR00783">
    <property type="entry name" value="MINTRINSICP"/>
</dbReference>
<feature type="transmembrane region" description="Helical" evidence="9">
    <location>
        <begin position="207"/>
        <end position="228"/>
    </location>
</feature>
<keyword evidence="4" id="KW-1003">Cell membrane</keyword>
<dbReference type="EMBL" id="BAAAFZ010000021">
    <property type="protein sequence ID" value="GAA0580184.1"/>
    <property type="molecule type" value="Genomic_DNA"/>
</dbReference>
<evidence type="ECO:0008006" key="12">
    <source>
        <dbReference type="Google" id="ProtNLM"/>
    </source>
</evidence>
<keyword evidence="3 8" id="KW-0813">Transport</keyword>
<evidence type="ECO:0000256" key="6">
    <source>
        <dbReference type="ARBA" id="ARBA00022989"/>
    </source>
</evidence>
<feature type="transmembrane region" description="Helical" evidence="9">
    <location>
        <begin position="280"/>
        <end position="305"/>
    </location>
</feature>
<dbReference type="NCBIfam" id="TIGR00861">
    <property type="entry name" value="MIP"/>
    <property type="match status" value="1"/>
</dbReference>